<feature type="region of interest" description="Disordered" evidence="1">
    <location>
        <begin position="516"/>
        <end position="543"/>
    </location>
</feature>
<comment type="caution">
    <text evidence="4">The sequence shown here is derived from an EMBL/GenBank/DDBJ whole genome shotgun (WGS) entry which is preliminary data.</text>
</comment>
<proteinExistence type="predicted"/>
<keyword evidence="5" id="KW-1185">Reference proteome</keyword>
<dbReference type="InterPro" id="IPR027417">
    <property type="entry name" value="P-loop_NTPase"/>
</dbReference>
<dbReference type="EMBL" id="CAXAMN010028995">
    <property type="protein sequence ID" value="CAK9118388.1"/>
    <property type="molecule type" value="Genomic_DNA"/>
</dbReference>
<protein>
    <recommendedName>
        <fullName evidence="6">Helicase</fullName>
    </recommendedName>
</protein>
<evidence type="ECO:0000313" key="5">
    <source>
        <dbReference type="Proteomes" id="UP001642484"/>
    </source>
</evidence>
<dbReference type="SMART" id="SM00490">
    <property type="entry name" value="HELICc"/>
    <property type="match status" value="1"/>
</dbReference>
<evidence type="ECO:0000259" key="3">
    <source>
        <dbReference type="PROSITE" id="PS51194"/>
    </source>
</evidence>
<dbReference type="Gene3D" id="6.10.140.530">
    <property type="match status" value="1"/>
</dbReference>
<dbReference type="Pfam" id="PF00271">
    <property type="entry name" value="Helicase_C"/>
    <property type="match status" value="1"/>
</dbReference>
<dbReference type="PROSITE" id="PS51194">
    <property type="entry name" value="HELICASE_CTER"/>
    <property type="match status" value="1"/>
</dbReference>
<dbReference type="Pfam" id="PF04851">
    <property type="entry name" value="ResIII"/>
    <property type="match status" value="1"/>
</dbReference>
<feature type="non-terminal residue" evidence="4">
    <location>
        <position position="1"/>
    </location>
</feature>
<dbReference type="SMART" id="SM00487">
    <property type="entry name" value="DEXDc"/>
    <property type="match status" value="1"/>
</dbReference>
<dbReference type="InterPro" id="IPR050742">
    <property type="entry name" value="Helicase_Restrict-Modif_Enz"/>
</dbReference>
<dbReference type="SUPFAM" id="SSF52540">
    <property type="entry name" value="P-loop containing nucleoside triphosphate hydrolases"/>
    <property type="match status" value="1"/>
</dbReference>
<feature type="compositionally biased region" description="Basic and acidic residues" evidence="1">
    <location>
        <begin position="587"/>
        <end position="596"/>
    </location>
</feature>
<feature type="domain" description="Helicase C-terminal" evidence="3">
    <location>
        <begin position="306"/>
        <end position="463"/>
    </location>
</feature>
<dbReference type="Proteomes" id="UP001642484">
    <property type="component" value="Unassembled WGS sequence"/>
</dbReference>
<sequence>EALSWAWLTPQQRLVWAAAIELDAVPLQELPPWFFERQNITRRCAGVDLLSLDGRHAVRCLDGATPFADMRRFLRVARWLYKAANCSLITPTSRLSKQSKAWLECSSAQHRAITKTDLRRLASDSSSTSFSKDAVLGDPPLRRCQEECLEACSKGARIIEMACGTGKTRVIKEIIENISGRVLITVPLRALLDQFSSDFPGFCKVGTGHNKNINFDAKQFIAVTDSVGLLQDIHFDVAFVDEAHHPLPLGMPKCKELYQFSATHKDEPDFRYTMGRAIEDGVLSDYDITVPSISKHHEYVCLAGLLLKQAGRFRRVLAYCNTVAEAKRFDMVLQEMGLAAWHINGKTAFKSRRAAIKEFSGRLQKPVHVLVTVEVLGEGINIPNADTCMFVEPRRSYRSIVQAIGRVLRHHPAKTIAHLVLPAVAVPNQKPDCSPGGQETVKNPAPVQQLEIVNMPNKSDTQIDTVWAEAAESIKNGHGNVRPVPLPQKLLHPNGGAVPVHHHKRQRKGWNSDLWAQVNGSGQTSGGQLPAVLSNPGSKKDPQRVQITWNEKGLNQMRVQSSCLSAGPLDSIHTGGSTGGRRNSSRSKTDHSEHLHQAGALQDGEAYLNDTIYSSSLHSDHAFSLQIGGEIGQHPDLVDTYSRKRQHLSWRTFRRSNRDTEFGAKYDYQLERFLSVLLQADDRLVGTSPMHRIQIVDCSLGLEGELGVEWMMKDVLSRLDDILHQKDWWETRLKQVEAFVAQHGKLPRQGRAGGSADLAEAVLGNWIHNQGRNFHLKLLPLHKLQQLLTGSSPLIRARAEGWVAGGRAGVFLRRCAELRRYIEAFGHLPQKSPTDPFRRLAAWLFSYRNTAGYLFPARKKLLMEVHPLVKALLQKWENTPVNVVKARFDRKLKELERFVEVQGRLPRSDEFSWLGRQVLLLSRGVLPFEQAEQLRCSHPLIAAACEREQNKDSQ</sequence>
<dbReference type="InterPro" id="IPR006935">
    <property type="entry name" value="Helicase/UvrB_N"/>
</dbReference>
<organism evidence="4 5">
    <name type="scientific">Durusdinium trenchii</name>
    <dbReference type="NCBI Taxonomy" id="1381693"/>
    <lineage>
        <taxon>Eukaryota</taxon>
        <taxon>Sar</taxon>
        <taxon>Alveolata</taxon>
        <taxon>Dinophyceae</taxon>
        <taxon>Suessiales</taxon>
        <taxon>Symbiodiniaceae</taxon>
        <taxon>Durusdinium</taxon>
    </lineage>
</organism>
<dbReference type="InterPro" id="IPR014001">
    <property type="entry name" value="Helicase_ATP-bd"/>
</dbReference>
<feature type="domain" description="Helicase ATP-binding" evidence="2">
    <location>
        <begin position="148"/>
        <end position="282"/>
    </location>
</feature>
<dbReference type="PANTHER" id="PTHR47396:SF1">
    <property type="entry name" value="ATP-DEPENDENT HELICASE IRC3-RELATED"/>
    <property type="match status" value="1"/>
</dbReference>
<evidence type="ECO:0000313" key="4">
    <source>
        <dbReference type="EMBL" id="CAK9118388.1"/>
    </source>
</evidence>
<evidence type="ECO:0000259" key="2">
    <source>
        <dbReference type="PROSITE" id="PS51192"/>
    </source>
</evidence>
<evidence type="ECO:0008006" key="6">
    <source>
        <dbReference type="Google" id="ProtNLM"/>
    </source>
</evidence>
<dbReference type="Gene3D" id="3.40.50.300">
    <property type="entry name" value="P-loop containing nucleotide triphosphate hydrolases"/>
    <property type="match status" value="2"/>
</dbReference>
<dbReference type="InterPro" id="IPR001650">
    <property type="entry name" value="Helicase_C-like"/>
</dbReference>
<name>A0ABP0T116_9DINO</name>
<dbReference type="PANTHER" id="PTHR47396">
    <property type="entry name" value="TYPE I RESTRICTION ENZYME ECOKI R PROTEIN"/>
    <property type="match status" value="1"/>
</dbReference>
<gene>
    <name evidence="4" type="ORF">CCMP2556_LOCUS55482</name>
</gene>
<dbReference type="PROSITE" id="PS51192">
    <property type="entry name" value="HELICASE_ATP_BIND_1"/>
    <property type="match status" value="1"/>
</dbReference>
<evidence type="ECO:0000256" key="1">
    <source>
        <dbReference type="SAM" id="MobiDB-lite"/>
    </source>
</evidence>
<reference evidence="4 5" key="1">
    <citation type="submission" date="2024-02" db="EMBL/GenBank/DDBJ databases">
        <authorList>
            <person name="Chen Y."/>
            <person name="Shah S."/>
            <person name="Dougan E. K."/>
            <person name="Thang M."/>
            <person name="Chan C."/>
        </authorList>
    </citation>
    <scope>NUCLEOTIDE SEQUENCE [LARGE SCALE GENOMIC DNA]</scope>
</reference>
<accession>A0ABP0T116</accession>
<feature type="region of interest" description="Disordered" evidence="1">
    <location>
        <begin position="566"/>
        <end position="601"/>
    </location>
</feature>